<dbReference type="EMBL" id="BMAV01011261">
    <property type="protein sequence ID" value="GFY57007.1"/>
    <property type="molecule type" value="Genomic_DNA"/>
</dbReference>
<name>A0A8X6XN27_9ARAC</name>
<accession>A0A8X6XN27</accession>
<keyword evidence="2" id="KW-1185">Reference proteome</keyword>
<proteinExistence type="predicted"/>
<dbReference type="Proteomes" id="UP000886998">
    <property type="component" value="Unassembled WGS sequence"/>
</dbReference>
<gene>
    <name evidence="1" type="ORF">TNIN_159891</name>
</gene>
<evidence type="ECO:0000313" key="2">
    <source>
        <dbReference type="Proteomes" id="UP000886998"/>
    </source>
</evidence>
<dbReference type="AlphaFoldDB" id="A0A8X6XN27"/>
<reference evidence="1" key="1">
    <citation type="submission" date="2020-08" db="EMBL/GenBank/DDBJ databases">
        <title>Multicomponent nature underlies the extraordinary mechanical properties of spider dragline silk.</title>
        <authorList>
            <person name="Kono N."/>
            <person name="Nakamura H."/>
            <person name="Mori M."/>
            <person name="Yoshida Y."/>
            <person name="Ohtoshi R."/>
            <person name="Malay A.D."/>
            <person name="Moran D.A.P."/>
            <person name="Tomita M."/>
            <person name="Numata K."/>
            <person name="Arakawa K."/>
        </authorList>
    </citation>
    <scope>NUCLEOTIDE SEQUENCE</scope>
</reference>
<protein>
    <submittedName>
        <fullName evidence="1">Uncharacterized protein</fullName>
    </submittedName>
</protein>
<comment type="caution">
    <text evidence="1">The sequence shown here is derived from an EMBL/GenBank/DDBJ whole genome shotgun (WGS) entry which is preliminary data.</text>
</comment>
<sequence length="97" mass="10875">MFAEKDISILKTNLLFPEMAQCNFAVYVTSTEYIFSSQLSHGNRAVYINGDCSRKGSVSVVVVSGWEIGTTSICGGFFYDICYHDYQTSSAELYDWP</sequence>
<evidence type="ECO:0000313" key="1">
    <source>
        <dbReference type="EMBL" id="GFY57007.1"/>
    </source>
</evidence>
<organism evidence="1 2">
    <name type="scientific">Trichonephila inaurata madagascariensis</name>
    <dbReference type="NCBI Taxonomy" id="2747483"/>
    <lineage>
        <taxon>Eukaryota</taxon>
        <taxon>Metazoa</taxon>
        <taxon>Ecdysozoa</taxon>
        <taxon>Arthropoda</taxon>
        <taxon>Chelicerata</taxon>
        <taxon>Arachnida</taxon>
        <taxon>Araneae</taxon>
        <taxon>Araneomorphae</taxon>
        <taxon>Entelegynae</taxon>
        <taxon>Araneoidea</taxon>
        <taxon>Nephilidae</taxon>
        <taxon>Trichonephila</taxon>
        <taxon>Trichonephila inaurata</taxon>
    </lineage>
</organism>